<protein>
    <submittedName>
        <fullName evidence="2">MOSC domain-containing protein</fullName>
    </submittedName>
</protein>
<comment type="caution">
    <text evidence="2">The sequence shown here is derived from an EMBL/GenBank/DDBJ whole genome shotgun (WGS) entry which is preliminary data.</text>
</comment>
<accession>A0ABU8MVD3</accession>
<gene>
    <name evidence="2" type="ORF">WCD74_26240</name>
</gene>
<dbReference type="PANTHER" id="PTHR30212">
    <property type="entry name" value="PROTEIN YIIM"/>
    <property type="match status" value="1"/>
</dbReference>
<name>A0ABU8MVD3_9PSEU</name>
<sequence>MGAIGSVNVGRIRAIEAKTGRSGIDKRPVDGPVAVGVPGAGASGFAGDPISDVDHHGGPDQAVYAYAREDLDAWEPTLGPLRDGVFGENLTTRGVNVTGARIGERWRIGSTLVLQVTVPRIPCRTFAAWLERAGWVKEFTAAAVPGAYLRVVTPGEVRAGDPVVVERPDHDVTIGLAFRAVMTAPELLPDLLPALGALPDDVRERVLRRIR</sequence>
<organism evidence="2 3">
    <name type="scientific">Actinomycetospora aurantiaca</name>
    <dbReference type="NCBI Taxonomy" id="3129233"/>
    <lineage>
        <taxon>Bacteria</taxon>
        <taxon>Bacillati</taxon>
        <taxon>Actinomycetota</taxon>
        <taxon>Actinomycetes</taxon>
        <taxon>Pseudonocardiales</taxon>
        <taxon>Pseudonocardiaceae</taxon>
        <taxon>Actinomycetospora</taxon>
    </lineage>
</organism>
<keyword evidence="3" id="KW-1185">Reference proteome</keyword>
<proteinExistence type="predicted"/>
<reference evidence="2 3" key="1">
    <citation type="submission" date="2024-03" db="EMBL/GenBank/DDBJ databases">
        <title>Actinomycetospora sp. OC33-EN08, a novel actinomycete isolated from wild orchid (Aerides multiflora).</title>
        <authorList>
            <person name="Suriyachadkun C."/>
        </authorList>
    </citation>
    <scope>NUCLEOTIDE SEQUENCE [LARGE SCALE GENOMIC DNA]</scope>
    <source>
        <strain evidence="2 3">OC33-EN08</strain>
    </source>
</reference>
<dbReference type="InterPro" id="IPR005302">
    <property type="entry name" value="MoCF_Sase_C"/>
</dbReference>
<dbReference type="Proteomes" id="UP001385809">
    <property type="component" value="Unassembled WGS sequence"/>
</dbReference>
<evidence type="ECO:0000313" key="3">
    <source>
        <dbReference type="Proteomes" id="UP001385809"/>
    </source>
</evidence>
<dbReference type="Gene3D" id="2.40.33.20">
    <property type="entry name" value="PK beta-barrel domain-like"/>
    <property type="match status" value="1"/>
</dbReference>
<dbReference type="InterPro" id="IPR011037">
    <property type="entry name" value="Pyrv_Knase-like_insert_dom_sf"/>
</dbReference>
<dbReference type="Pfam" id="PF03473">
    <property type="entry name" value="MOSC"/>
    <property type="match status" value="1"/>
</dbReference>
<dbReference type="SUPFAM" id="SSF50800">
    <property type="entry name" value="PK beta-barrel domain-like"/>
    <property type="match status" value="1"/>
</dbReference>
<dbReference type="RefSeq" id="WP_337697854.1">
    <property type="nucleotide sequence ID" value="NZ_JBBEGN010000021.1"/>
</dbReference>
<evidence type="ECO:0000313" key="2">
    <source>
        <dbReference type="EMBL" id="MEJ2871284.1"/>
    </source>
</evidence>
<dbReference type="InterPro" id="IPR052353">
    <property type="entry name" value="Benzoxazolinone_Detox_Enz"/>
</dbReference>
<dbReference type="EMBL" id="JBBEGN010000021">
    <property type="protein sequence ID" value="MEJ2871284.1"/>
    <property type="molecule type" value="Genomic_DNA"/>
</dbReference>
<evidence type="ECO:0000259" key="1">
    <source>
        <dbReference type="PROSITE" id="PS51340"/>
    </source>
</evidence>
<dbReference type="PROSITE" id="PS51340">
    <property type="entry name" value="MOSC"/>
    <property type="match status" value="1"/>
</dbReference>
<feature type="domain" description="MOSC" evidence="1">
    <location>
        <begin position="27"/>
        <end position="166"/>
    </location>
</feature>
<dbReference type="PANTHER" id="PTHR30212:SF2">
    <property type="entry name" value="PROTEIN YIIM"/>
    <property type="match status" value="1"/>
</dbReference>